<accession>A0A431U0A9</accession>
<organism evidence="1 2">
    <name type="scientific">Hymenobacter gummosus</name>
    <dbReference type="NCBI Taxonomy" id="1776032"/>
    <lineage>
        <taxon>Bacteria</taxon>
        <taxon>Pseudomonadati</taxon>
        <taxon>Bacteroidota</taxon>
        <taxon>Cytophagia</taxon>
        <taxon>Cytophagales</taxon>
        <taxon>Hymenobacteraceae</taxon>
        <taxon>Hymenobacter</taxon>
    </lineage>
</organism>
<gene>
    <name evidence="1" type="ORF">EJV47_16905</name>
</gene>
<comment type="caution">
    <text evidence="1">The sequence shown here is derived from an EMBL/GenBank/DDBJ whole genome shotgun (WGS) entry which is preliminary data.</text>
</comment>
<dbReference type="RefSeq" id="WP_126694356.1">
    <property type="nucleotide sequence ID" value="NZ_RXOF01000010.1"/>
</dbReference>
<reference evidence="1 2" key="1">
    <citation type="submission" date="2018-12" db="EMBL/GenBank/DDBJ databases">
        <title>Hymenobacter gummosus sp. nov., isolated from a spring.</title>
        <authorList>
            <person name="Nie L."/>
        </authorList>
    </citation>
    <scope>NUCLEOTIDE SEQUENCE [LARGE SCALE GENOMIC DNA]</scope>
    <source>
        <strain evidence="1 2">KCTC 52166</strain>
    </source>
</reference>
<sequence>MPHYAPDKLDLFVKPDSSCLTGSLSVLEAYPALVSGADTVRLAAAGNAHQYRYSRRRNSQQLVVNIRYRLNMRTATSEKRIAIPMQQHTWRSIAVH</sequence>
<dbReference type="Proteomes" id="UP000282184">
    <property type="component" value="Unassembled WGS sequence"/>
</dbReference>
<protein>
    <submittedName>
        <fullName evidence="1">Uncharacterized protein</fullName>
    </submittedName>
</protein>
<dbReference type="EMBL" id="RXOF01000010">
    <property type="protein sequence ID" value="RTQ48115.1"/>
    <property type="molecule type" value="Genomic_DNA"/>
</dbReference>
<dbReference type="AlphaFoldDB" id="A0A431U0A9"/>
<evidence type="ECO:0000313" key="1">
    <source>
        <dbReference type="EMBL" id="RTQ48115.1"/>
    </source>
</evidence>
<proteinExistence type="predicted"/>
<name>A0A431U0A9_9BACT</name>
<evidence type="ECO:0000313" key="2">
    <source>
        <dbReference type="Proteomes" id="UP000282184"/>
    </source>
</evidence>
<keyword evidence="2" id="KW-1185">Reference proteome</keyword>